<gene>
    <name evidence="13" type="ORF">Poli38472_009252</name>
</gene>
<evidence type="ECO:0000256" key="5">
    <source>
        <dbReference type="ARBA" id="ARBA00007434"/>
    </source>
</evidence>
<dbReference type="OrthoDB" id="20295at2759"/>
<keyword evidence="7" id="KW-0963">Cytoplasm</keyword>
<dbReference type="Pfam" id="PF10408">
    <property type="entry name" value="Ufd2P_core"/>
    <property type="match status" value="1"/>
</dbReference>
<feature type="domain" description="U-box" evidence="12">
    <location>
        <begin position="971"/>
        <end position="1045"/>
    </location>
</feature>
<evidence type="ECO:0000259" key="12">
    <source>
        <dbReference type="PROSITE" id="PS51698"/>
    </source>
</evidence>
<evidence type="ECO:0000256" key="2">
    <source>
        <dbReference type="ARBA" id="ARBA00004123"/>
    </source>
</evidence>
<evidence type="ECO:0000313" key="14">
    <source>
        <dbReference type="Proteomes" id="UP000794436"/>
    </source>
</evidence>
<dbReference type="InterPro" id="IPR019474">
    <property type="entry name" value="Ub_conjug_fac_E4_core"/>
</dbReference>
<evidence type="ECO:0000256" key="10">
    <source>
        <dbReference type="ARBA" id="ARBA00023242"/>
    </source>
</evidence>
<accession>A0A8K1FIK3</accession>
<evidence type="ECO:0000256" key="9">
    <source>
        <dbReference type="ARBA" id="ARBA00022786"/>
    </source>
</evidence>
<dbReference type="UniPathway" id="UPA00143"/>
<evidence type="ECO:0000313" key="13">
    <source>
        <dbReference type="EMBL" id="TMW65085.1"/>
    </source>
</evidence>
<comment type="pathway">
    <text evidence="4">Protein modification; protein ubiquitination.</text>
</comment>
<evidence type="ECO:0000256" key="1">
    <source>
        <dbReference type="ARBA" id="ARBA00000900"/>
    </source>
</evidence>
<comment type="subcellular location">
    <subcellularLocation>
        <location evidence="3">Cytoplasm</location>
    </subcellularLocation>
    <subcellularLocation>
        <location evidence="2">Nucleus</location>
    </subcellularLocation>
</comment>
<evidence type="ECO:0000256" key="8">
    <source>
        <dbReference type="ARBA" id="ARBA00022679"/>
    </source>
</evidence>
<keyword evidence="8" id="KW-0808">Transferase</keyword>
<evidence type="ECO:0000256" key="7">
    <source>
        <dbReference type="ARBA" id="ARBA00022490"/>
    </source>
</evidence>
<dbReference type="PROSITE" id="PS51698">
    <property type="entry name" value="U_BOX"/>
    <property type="match status" value="1"/>
</dbReference>
<evidence type="ECO:0000256" key="6">
    <source>
        <dbReference type="ARBA" id="ARBA00012483"/>
    </source>
</evidence>
<dbReference type="EMBL" id="SPLM01000038">
    <property type="protein sequence ID" value="TMW65085.1"/>
    <property type="molecule type" value="Genomic_DNA"/>
</dbReference>
<dbReference type="PANTHER" id="PTHR13931">
    <property type="entry name" value="UBIQUITINATION FACTOR E4"/>
    <property type="match status" value="1"/>
</dbReference>
<feature type="compositionally biased region" description="Low complexity" evidence="11">
    <location>
        <begin position="59"/>
        <end position="68"/>
    </location>
</feature>
<dbReference type="GO" id="GO:0005737">
    <property type="term" value="C:cytoplasm"/>
    <property type="evidence" value="ECO:0007669"/>
    <property type="project" value="UniProtKB-SubCell"/>
</dbReference>
<dbReference type="Pfam" id="PF04564">
    <property type="entry name" value="U-box"/>
    <property type="match status" value="1"/>
</dbReference>
<proteinExistence type="inferred from homology"/>
<organism evidence="13 14">
    <name type="scientific">Pythium oligandrum</name>
    <name type="common">Mycoparasitic fungus</name>
    <dbReference type="NCBI Taxonomy" id="41045"/>
    <lineage>
        <taxon>Eukaryota</taxon>
        <taxon>Sar</taxon>
        <taxon>Stramenopiles</taxon>
        <taxon>Oomycota</taxon>
        <taxon>Peronosporomycetes</taxon>
        <taxon>Pythiales</taxon>
        <taxon>Pythiaceae</taxon>
        <taxon>Pythium</taxon>
    </lineage>
</organism>
<name>A0A8K1FIK3_PYTOL</name>
<dbReference type="InterPro" id="IPR003613">
    <property type="entry name" value="Ubox_domain"/>
</dbReference>
<dbReference type="AlphaFoldDB" id="A0A8K1FIK3"/>
<comment type="similarity">
    <text evidence="5">Belongs to the ubiquitin conjugation factor E4 family.</text>
</comment>
<dbReference type="FunFam" id="3.30.40.10:FF:000055">
    <property type="entry name" value="Ubiquitin conjugation factor e4 a"/>
    <property type="match status" value="1"/>
</dbReference>
<dbReference type="SMART" id="SM00504">
    <property type="entry name" value="Ubox"/>
    <property type="match status" value="1"/>
</dbReference>
<keyword evidence="10" id="KW-0539">Nucleus</keyword>
<protein>
    <recommendedName>
        <fullName evidence="6">RING-type E3 ubiquitin transferase</fullName>
        <ecNumber evidence="6">2.3.2.27</ecNumber>
    </recommendedName>
</protein>
<dbReference type="GO" id="GO:0000151">
    <property type="term" value="C:ubiquitin ligase complex"/>
    <property type="evidence" value="ECO:0007669"/>
    <property type="project" value="InterPro"/>
</dbReference>
<dbReference type="EC" id="2.3.2.27" evidence="6"/>
<evidence type="ECO:0000256" key="4">
    <source>
        <dbReference type="ARBA" id="ARBA00004906"/>
    </source>
</evidence>
<dbReference type="GO" id="GO:0034450">
    <property type="term" value="F:ubiquitin-ubiquitin ligase activity"/>
    <property type="evidence" value="ECO:0007669"/>
    <property type="project" value="InterPro"/>
</dbReference>
<evidence type="ECO:0000256" key="11">
    <source>
        <dbReference type="SAM" id="MobiDB-lite"/>
    </source>
</evidence>
<dbReference type="GO" id="GO:0000209">
    <property type="term" value="P:protein polyubiquitination"/>
    <property type="evidence" value="ECO:0007669"/>
    <property type="project" value="TreeGrafter"/>
</dbReference>
<dbReference type="GO" id="GO:0036503">
    <property type="term" value="P:ERAD pathway"/>
    <property type="evidence" value="ECO:0007669"/>
    <property type="project" value="InterPro"/>
</dbReference>
<dbReference type="InterPro" id="IPR045132">
    <property type="entry name" value="UBE4"/>
</dbReference>
<dbReference type="PANTHER" id="PTHR13931:SF2">
    <property type="entry name" value="UBIQUITIN CONJUGATION FACTOR E4 B"/>
    <property type="match status" value="1"/>
</dbReference>
<dbReference type="GO" id="GO:0005634">
    <property type="term" value="C:nucleus"/>
    <property type="evidence" value="ECO:0007669"/>
    <property type="project" value="UniProtKB-SubCell"/>
</dbReference>
<dbReference type="Proteomes" id="UP000794436">
    <property type="component" value="Unassembled WGS sequence"/>
</dbReference>
<keyword evidence="9" id="KW-0833">Ubl conjugation pathway</keyword>
<reference evidence="13" key="1">
    <citation type="submission" date="2019-03" db="EMBL/GenBank/DDBJ databases">
        <title>Long read genome sequence of the mycoparasitic Pythium oligandrum ATCC 38472 isolated from sugarbeet rhizosphere.</title>
        <authorList>
            <person name="Gaulin E."/>
        </authorList>
    </citation>
    <scope>NUCLEOTIDE SEQUENCE</scope>
    <source>
        <strain evidence="13">ATCC 38472_TT</strain>
    </source>
</reference>
<comment type="caution">
    <text evidence="13">The sequence shown here is derived from an EMBL/GenBank/DDBJ whole genome shotgun (WGS) entry which is preliminary data.</text>
</comment>
<evidence type="ECO:0000256" key="3">
    <source>
        <dbReference type="ARBA" id="ARBA00004496"/>
    </source>
</evidence>
<dbReference type="InterPro" id="IPR013083">
    <property type="entry name" value="Znf_RING/FYVE/PHD"/>
</dbReference>
<dbReference type="Gene3D" id="3.30.40.10">
    <property type="entry name" value="Zinc/RING finger domain, C3HC4 (zinc finger)"/>
    <property type="match status" value="1"/>
</dbReference>
<feature type="region of interest" description="Disordered" evidence="11">
    <location>
        <begin position="1"/>
        <end position="68"/>
    </location>
</feature>
<keyword evidence="14" id="KW-1185">Reference proteome</keyword>
<dbReference type="SUPFAM" id="SSF57850">
    <property type="entry name" value="RING/U-box"/>
    <property type="match status" value="1"/>
</dbReference>
<comment type="catalytic activity">
    <reaction evidence="1">
        <text>S-ubiquitinyl-[E2 ubiquitin-conjugating enzyme]-L-cysteine + [acceptor protein]-L-lysine = [E2 ubiquitin-conjugating enzyme]-L-cysteine + N(6)-ubiquitinyl-[acceptor protein]-L-lysine.</text>
        <dbReference type="EC" id="2.3.2.27"/>
    </reaction>
</comment>
<dbReference type="GO" id="GO:0006511">
    <property type="term" value="P:ubiquitin-dependent protein catabolic process"/>
    <property type="evidence" value="ECO:0007669"/>
    <property type="project" value="InterPro"/>
</dbReference>
<sequence>MSSWVGAWLRGNDGDEEMKEETTESTPAVVPSAEELRRKRLERLQQLQAQKENEATDHPASVPTPSVAPSVVTAPVVAATPPPEPVKPKCVEKKRSASQPRSYINDMLQRILQLTLSSTTAAANDKYMYLRAFAEQTGETELKPGNVSEILYSRIIVDPVHLSGTAQPVATLQYLEQCYYRCRDEYQSLQSTYLRLPANEKQEAEQCVASLREMCLNYSVTSLTEPDMFPFEAGTLNQEALEKILRAQAHPLTGEFIEGLVNELDQNGHVFPIFAPIFQKLLSELFMINPPSLMSNFYDNMFLITTLCRVKALAGVFTSIPGFLLMPGAPFTGRRLQDATALGLLLRFSTTQDPAIQQMFANITKRTKVDVDNSVVAIRSKLATVQNGNAELFKLLLKAGGNTREQVLVWLEQALTTNAERAKENPDAVITSSPGTMINLVMVLLRLCGPFLPPQSKKSNLVNADFLGIQSGVFPADVTRLLGNSEGQAAGADDRVAANAADFNFITRCYFITARAMHLGPVAIMGQYMRLLRQVSFFQSRMNDNADPRMRAHFESLVSSKFIMDAEILHPDLIHEMIRFSLLTCSVVNAICLNGASPDTLTLPLPDPSTLPPTHPLRFVPEHLVDDVLSTLIFVARMQPKDLNTFPLDELLRTILIFLSSPAYVRSPHLRAKMSEVLFHIFLPSEESDGRQTAGTAFGVHLLTTNELAQTHLAPCLLALYGDVEHTGFYEKLEHRYNIACLLKYLWKLPGHKPAFLKISGEKENFVKFAHGLMNHINGLVTDALISLPEIKILQEEMQDVARWMALDESVREQKQSLLAEKERTVTSSLQLANETIHMMSYLTSEIQEPFIKMPELEERLVSMLNSVLVKLAGPRGVELKVNNPEQYKFRPKEMLREIVETLLHFANYESFQKAVAGNGYYDGPVFRKSVMIVRRTQLLPAEDLDRFELFVTQVESVAQDLVNLEEALGEIPDEFLDPLVFTLMKDPVILPTSGKTMDRSSISQHLMNDQSDPFTRAPLTVSELVPNTELKTKIETWIKEQQQALKQ</sequence>